<evidence type="ECO:0000313" key="5">
    <source>
        <dbReference type="Proteomes" id="UP000245667"/>
    </source>
</evidence>
<evidence type="ECO:0000313" key="4">
    <source>
        <dbReference type="EMBL" id="PWK24839.1"/>
    </source>
</evidence>
<feature type="signal peptide" evidence="2">
    <location>
        <begin position="1"/>
        <end position="23"/>
    </location>
</feature>
<dbReference type="Pfam" id="PF09112">
    <property type="entry name" value="N-glycanase_N"/>
    <property type="match status" value="1"/>
</dbReference>
<dbReference type="GO" id="GO:0016798">
    <property type="term" value="F:hydrolase activity, acting on glycosyl bonds"/>
    <property type="evidence" value="ECO:0007669"/>
    <property type="project" value="UniProtKB-KW"/>
</dbReference>
<reference evidence="4 5" key="1">
    <citation type="submission" date="2018-05" db="EMBL/GenBank/DDBJ databases">
        <title>Genomic Encyclopedia of Archaeal and Bacterial Type Strains, Phase II (KMG-II): from individual species to whole genera.</title>
        <authorList>
            <person name="Goeker M."/>
        </authorList>
    </citation>
    <scope>NUCLEOTIDE SEQUENCE [LARGE SCALE GENOMIC DNA]</scope>
    <source>
        <strain evidence="4 5">DSM 23514</strain>
    </source>
</reference>
<sequence length="442" mass="50459">MKNRVLLILFVLIFGFLCASVMAQNPSVDYASLNTPEHLDGVRFVERQHSGRLGTDPIKYNSPFQEPKEFSVGVFKNQPVNFGGETGDTTTVKRLQNGRVIYRKIKVPVYKKGTDVSVEVKLRSNGDKWDKSGSCFVVTNPELIDVVDVSLGKEKFPENSIVDKGYGGILKTDDYVPALELMRFMSPFGVGHYSDEKKYPKIEYNRPVYIPKWENEVVWEKDISELESVVTGEFYIGIWIDTWTPEGYSVDVSLKYSGRPRPKLKVMPLLNTVYYVEGQKIPDFFAATTLDLDFRTKQELRNVDLYYTTTGHGGHSGGDEFIKLKNEVFLDSKLVLSKIPWRDDCASFRRFNPSSGVWTKKDSAYAYNENFEREFKEIEERLASSDLSRSNWCPGSSVMPYRIPLGELKKGLHGLQVKIPGTANKKDQFNHWLVSAYITYTE</sequence>
<dbReference type="AlphaFoldDB" id="A0A316E661"/>
<keyword evidence="4" id="KW-0326">Glycosidase</keyword>
<keyword evidence="4" id="KW-0378">Hydrolase</keyword>
<dbReference type="InterPro" id="IPR015196">
    <property type="entry name" value="PngaseF_N"/>
</dbReference>
<dbReference type="InterPro" id="IPR015197">
    <property type="entry name" value="PngaseF_C"/>
</dbReference>
<dbReference type="EMBL" id="QGGQ01000002">
    <property type="protein sequence ID" value="PWK24839.1"/>
    <property type="molecule type" value="Genomic_DNA"/>
</dbReference>
<protein>
    <submittedName>
        <fullName evidence="4">Peptide-N-glycosidase F-like protein</fullName>
    </submittedName>
</protein>
<keyword evidence="2" id="KW-0732">Signal</keyword>
<accession>A0A316E661</accession>
<dbReference type="Gene3D" id="2.60.120.1570">
    <property type="entry name" value="Peptide-N-glycosidase F, N-terminal domain"/>
    <property type="match status" value="1"/>
</dbReference>
<evidence type="ECO:0000256" key="1">
    <source>
        <dbReference type="ARBA" id="ARBA00023157"/>
    </source>
</evidence>
<dbReference type="SUPFAM" id="SSF49742">
    <property type="entry name" value="PHM/PNGase F"/>
    <property type="match status" value="1"/>
</dbReference>
<evidence type="ECO:0000259" key="3">
    <source>
        <dbReference type="SMART" id="SM01290"/>
    </source>
</evidence>
<feature type="chain" id="PRO_5016466973" evidence="2">
    <location>
        <begin position="24"/>
        <end position="442"/>
    </location>
</feature>
<comment type="caution">
    <text evidence="4">The sequence shown here is derived from an EMBL/GenBank/DDBJ whole genome shotgun (WGS) entry which is preliminary data.</text>
</comment>
<dbReference type="InterPro" id="IPR008977">
    <property type="entry name" value="PHM/PNGase_F_dom_sf"/>
</dbReference>
<dbReference type="SMART" id="SM01290">
    <property type="entry name" value="N-glycanase_N"/>
    <property type="match status" value="1"/>
</dbReference>
<dbReference type="RefSeq" id="WP_223308263.1">
    <property type="nucleotide sequence ID" value="NZ_JACWLN010000001.1"/>
</dbReference>
<name>A0A316E661_9FLAO</name>
<dbReference type="Pfam" id="PF09113">
    <property type="entry name" value="N-glycanase_C"/>
    <property type="match status" value="1"/>
</dbReference>
<proteinExistence type="predicted"/>
<keyword evidence="1" id="KW-1015">Disulfide bond</keyword>
<gene>
    <name evidence="4" type="ORF">LX92_01205</name>
</gene>
<feature type="domain" description="Peptide-N-glycosidase F N-terminal" evidence="3">
    <location>
        <begin position="71"/>
        <end position="256"/>
    </location>
</feature>
<dbReference type="InterPro" id="IPR014784">
    <property type="entry name" value="Cu2_ascorb_mOase-like_C"/>
</dbReference>
<dbReference type="Gene3D" id="2.60.120.230">
    <property type="match status" value="1"/>
</dbReference>
<dbReference type="InterPro" id="IPR043022">
    <property type="entry name" value="PngaseF_N_sf"/>
</dbReference>
<dbReference type="GO" id="GO:0016715">
    <property type="term" value="F:oxidoreductase activity, acting on paired donors, with incorporation or reduction of molecular oxygen, reduced ascorbate as one donor, and incorporation of one atom of oxygen"/>
    <property type="evidence" value="ECO:0007669"/>
    <property type="project" value="InterPro"/>
</dbReference>
<evidence type="ECO:0000256" key="2">
    <source>
        <dbReference type="SAM" id="SignalP"/>
    </source>
</evidence>
<dbReference type="Proteomes" id="UP000245667">
    <property type="component" value="Unassembled WGS sequence"/>
</dbReference>
<organism evidence="4 5">
    <name type="scientific">Maribacter polysiphoniae</name>
    <dbReference type="NCBI Taxonomy" id="429344"/>
    <lineage>
        <taxon>Bacteria</taxon>
        <taxon>Pseudomonadati</taxon>
        <taxon>Bacteroidota</taxon>
        <taxon>Flavobacteriia</taxon>
        <taxon>Flavobacteriales</taxon>
        <taxon>Flavobacteriaceae</taxon>
        <taxon>Maribacter</taxon>
    </lineage>
</organism>